<dbReference type="Pfam" id="PF13411">
    <property type="entry name" value="MerR_1"/>
    <property type="match status" value="1"/>
</dbReference>
<keyword evidence="4" id="KW-0804">Transcription</keyword>
<dbReference type="InterPro" id="IPR047057">
    <property type="entry name" value="MerR_fam"/>
</dbReference>
<name>A0A939D6J7_CLOAM</name>
<dbReference type="AlphaFoldDB" id="A0A939D6J7"/>
<keyword evidence="3" id="KW-0238">DNA-binding</keyword>
<gene>
    <name evidence="6" type="ORF">JYB65_00080</name>
</gene>
<evidence type="ECO:0000256" key="1">
    <source>
        <dbReference type="ARBA" id="ARBA00022491"/>
    </source>
</evidence>
<dbReference type="GO" id="GO:0003700">
    <property type="term" value="F:DNA-binding transcription factor activity"/>
    <property type="evidence" value="ECO:0007669"/>
    <property type="project" value="InterPro"/>
</dbReference>
<dbReference type="GO" id="GO:0003677">
    <property type="term" value="F:DNA binding"/>
    <property type="evidence" value="ECO:0007669"/>
    <property type="project" value="UniProtKB-KW"/>
</dbReference>
<keyword evidence="1" id="KW-0678">Repressor</keyword>
<dbReference type="Gene3D" id="1.10.1660.10">
    <property type="match status" value="1"/>
</dbReference>
<dbReference type="InterPro" id="IPR000551">
    <property type="entry name" value="MerR-type_HTH_dom"/>
</dbReference>
<sequence>MEYLTVGQMAKLNCISEQTLRLYDKIGLLSPCHRDDYNNYRYYDVKQCAVLDIIQYMKAMGMQLKDIKYQLDHKNIDLIEKFLWQRHAQIQDEIQTLKFQRRGIERTIDSLERYRTSPPDGTILLEYIEKRHMYYIDSGINVYDYDLETYEKILRDLRYSLMADELPQIYFFNAGMILRQKELMKSNFYSTEAFVFVDSEVTLEKHILTVPANYYLCIFCNDFYKEKEYIGRLMDEINRKGYQICGDYLCESIADIPVINHTERGMHLRLQIPIKFF</sequence>
<dbReference type="PANTHER" id="PTHR30204">
    <property type="entry name" value="REDOX-CYCLING DRUG-SENSING TRANSCRIPTIONAL ACTIVATOR SOXR"/>
    <property type="match status" value="1"/>
</dbReference>
<evidence type="ECO:0000256" key="4">
    <source>
        <dbReference type="ARBA" id="ARBA00023163"/>
    </source>
</evidence>
<feature type="domain" description="HTH merR-type" evidence="5">
    <location>
        <begin position="3"/>
        <end position="73"/>
    </location>
</feature>
<evidence type="ECO:0000256" key="2">
    <source>
        <dbReference type="ARBA" id="ARBA00023015"/>
    </source>
</evidence>
<evidence type="ECO:0000313" key="6">
    <source>
        <dbReference type="EMBL" id="MBN7771758.1"/>
    </source>
</evidence>
<dbReference type="RefSeq" id="WP_206580555.1">
    <property type="nucleotide sequence ID" value="NZ_JAFJZZ010000001.1"/>
</dbReference>
<accession>A0A939D6J7</accession>
<dbReference type="SMART" id="SM00422">
    <property type="entry name" value="HTH_MERR"/>
    <property type="match status" value="1"/>
</dbReference>
<keyword evidence="2" id="KW-0805">Transcription regulation</keyword>
<reference evidence="6" key="1">
    <citation type="submission" date="2021-02" db="EMBL/GenBank/DDBJ databases">
        <title>Abyssanaerobacter marinus gen.nov., sp., nov, anaerobic bacterium isolated from the Onnuri vent field of Indian Ocean and suggestion of Mogibacteriaceae fam. nov., and proposal of reclassification of ambiguous this family's genus member.</title>
        <authorList>
            <person name="Kim Y.J."/>
            <person name="Yang J.-A."/>
        </authorList>
    </citation>
    <scope>NUCLEOTIDE SEQUENCE</scope>
    <source>
        <strain evidence="6">DSM 2634</strain>
    </source>
</reference>
<comment type="caution">
    <text evidence="6">The sequence shown here is derived from an EMBL/GenBank/DDBJ whole genome shotgun (WGS) entry which is preliminary data.</text>
</comment>
<dbReference type="PROSITE" id="PS50937">
    <property type="entry name" value="HTH_MERR_2"/>
    <property type="match status" value="1"/>
</dbReference>
<protein>
    <submittedName>
        <fullName evidence="6">MerR family transcriptional regulator</fullName>
    </submittedName>
</protein>
<evidence type="ECO:0000313" key="7">
    <source>
        <dbReference type="Proteomes" id="UP000664545"/>
    </source>
</evidence>
<dbReference type="InterPro" id="IPR009061">
    <property type="entry name" value="DNA-bd_dom_put_sf"/>
</dbReference>
<proteinExistence type="predicted"/>
<evidence type="ECO:0000259" key="5">
    <source>
        <dbReference type="PROSITE" id="PS50937"/>
    </source>
</evidence>
<organism evidence="6 7">
    <name type="scientific">Clostridium aminobutyricum</name>
    <dbReference type="NCBI Taxonomy" id="33953"/>
    <lineage>
        <taxon>Bacteria</taxon>
        <taxon>Bacillati</taxon>
        <taxon>Bacillota</taxon>
        <taxon>Clostridia</taxon>
        <taxon>Eubacteriales</taxon>
        <taxon>Clostridiaceae</taxon>
        <taxon>Clostridium</taxon>
    </lineage>
</organism>
<evidence type="ECO:0000256" key="3">
    <source>
        <dbReference type="ARBA" id="ARBA00023125"/>
    </source>
</evidence>
<dbReference type="PANTHER" id="PTHR30204:SF69">
    <property type="entry name" value="MERR-FAMILY TRANSCRIPTIONAL REGULATOR"/>
    <property type="match status" value="1"/>
</dbReference>
<dbReference type="EMBL" id="JAFJZZ010000001">
    <property type="protein sequence ID" value="MBN7771758.1"/>
    <property type="molecule type" value="Genomic_DNA"/>
</dbReference>
<dbReference type="Proteomes" id="UP000664545">
    <property type="component" value="Unassembled WGS sequence"/>
</dbReference>
<dbReference type="SUPFAM" id="SSF46955">
    <property type="entry name" value="Putative DNA-binding domain"/>
    <property type="match status" value="1"/>
</dbReference>
<keyword evidence="7" id="KW-1185">Reference proteome</keyword>